<accession>D4J4T3</accession>
<dbReference type="EMBL" id="FP929038">
    <property type="protein sequence ID" value="CBK79354.1"/>
    <property type="molecule type" value="Genomic_DNA"/>
</dbReference>
<gene>
    <name evidence="1" type="ORF">CC1_04230</name>
</gene>
<protein>
    <submittedName>
        <fullName evidence="1">Uncharacterized protein</fullName>
    </submittedName>
</protein>
<dbReference type="AlphaFoldDB" id="D4J4T3"/>
<evidence type="ECO:0000313" key="2">
    <source>
        <dbReference type="Proteomes" id="UP000008798"/>
    </source>
</evidence>
<proteinExistence type="predicted"/>
<dbReference type="Proteomes" id="UP000008798">
    <property type="component" value="Chromosome"/>
</dbReference>
<evidence type="ECO:0000313" key="1">
    <source>
        <dbReference type="EMBL" id="CBK79354.1"/>
    </source>
</evidence>
<reference evidence="1 2" key="2">
    <citation type="submission" date="2010-03" db="EMBL/GenBank/DDBJ databases">
        <authorList>
            <person name="Pajon A."/>
        </authorList>
    </citation>
    <scope>NUCLEOTIDE SEQUENCE [LARGE SCALE GENOMIC DNA]</scope>
    <source>
        <strain evidence="1 2">GD/7</strain>
    </source>
</reference>
<reference evidence="1 2" key="1">
    <citation type="submission" date="2010-03" db="EMBL/GenBank/DDBJ databases">
        <title>The genome sequence of Coprococcus catus GD/7.</title>
        <authorList>
            <consortium name="metaHIT consortium -- http://www.metahit.eu/"/>
            <person name="Pajon A."/>
            <person name="Turner K."/>
            <person name="Parkhill J."/>
            <person name="Duncan S."/>
            <person name="Flint H."/>
        </authorList>
    </citation>
    <scope>NUCLEOTIDE SEQUENCE [LARGE SCALE GENOMIC DNA]</scope>
    <source>
        <strain evidence="1 2">GD/7</strain>
    </source>
</reference>
<dbReference type="RefSeq" id="WP_015512950.1">
    <property type="nucleotide sequence ID" value="NC_021009.1"/>
</dbReference>
<dbReference type="KEGG" id="cct:CC1_04230"/>
<name>D4J4T3_9FIRM</name>
<sequence length="89" mass="10243">MVSKDLVSREAVAAVAEEHNYTLFETDSLYYIHGTYTRDYAYNMLMKWIHGPVDGIIFYMVMNILPMDVIQKILPDQDITLIIGEQVLG</sequence>
<organism evidence="1 2">
    <name type="scientific">Coprococcus catus GD/7</name>
    <dbReference type="NCBI Taxonomy" id="717962"/>
    <lineage>
        <taxon>Bacteria</taxon>
        <taxon>Bacillati</taxon>
        <taxon>Bacillota</taxon>
        <taxon>Clostridia</taxon>
        <taxon>Lachnospirales</taxon>
        <taxon>Lachnospiraceae</taxon>
        <taxon>Coprococcus</taxon>
    </lineage>
</organism>
<dbReference type="HOGENOM" id="CLU_2449531_0_0_9"/>